<name>A0A6C0E4H9_9ZZZZ</name>
<dbReference type="EMBL" id="MN739737">
    <property type="protein sequence ID" value="QHT24046.1"/>
    <property type="molecule type" value="Genomic_DNA"/>
</dbReference>
<reference evidence="2" key="1">
    <citation type="journal article" date="2020" name="Nature">
        <title>Giant virus diversity and host interactions through global metagenomics.</title>
        <authorList>
            <person name="Schulz F."/>
            <person name="Roux S."/>
            <person name="Paez-Espino D."/>
            <person name="Jungbluth S."/>
            <person name="Walsh D.A."/>
            <person name="Denef V.J."/>
            <person name="McMahon K.D."/>
            <person name="Konstantinidis K.T."/>
            <person name="Eloe-Fadrosh E.A."/>
            <person name="Kyrpides N.C."/>
            <person name="Woyke T."/>
        </authorList>
    </citation>
    <scope>NUCLEOTIDE SEQUENCE</scope>
    <source>
        <strain evidence="2">GVMAG-M-3300023179-132</strain>
    </source>
</reference>
<organism evidence="2">
    <name type="scientific">viral metagenome</name>
    <dbReference type="NCBI Taxonomy" id="1070528"/>
    <lineage>
        <taxon>unclassified sequences</taxon>
        <taxon>metagenomes</taxon>
        <taxon>organismal metagenomes</taxon>
    </lineage>
</organism>
<proteinExistence type="predicted"/>
<feature type="transmembrane region" description="Helical" evidence="1">
    <location>
        <begin position="38"/>
        <end position="64"/>
    </location>
</feature>
<protein>
    <submittedName>
        <fullName evidence="2">Uncharacterized protein</fullName>
    </submittedName>
</protein>
<accession>A0A6C0E4H9</accession>
<dbReference type="AlphaFoldDB" id="A0A6C0E4H9"/>
<keyword evidence="1" id="KW-0472">Membrane</keyword>
<keyword evidence="1" id="KW-0812">Transmembrane</keyword>
<sequence length="143" mass="15761">MDNKSILAGMIVLLVVVFLTQSKTFNRLIDTSIGRVVLLSMVLLASYVHQLLGVIVVFFIIIMVNKTDILEGFSGGELTPSDLGSETTSYKNQGKQIENVDLRAREMCIQKGKDSKCIPVDKEECTNCENISPSEPAEKFAAF</sequence>
<evidence type="ECO:0000313" key="2">
    <source>
        <dbReference type="EMBL" id="QHT24046.1"/>
    </source>
</evidence>
<keyword evidence="1" id="KW-1133">Transmembrane helix</keyword>
<evidence type="ECO:0000256" key="1">
    <source>
        <dbReference type="SAM" id="Phobius"/>
    </source>
</evidence>